<dbReference type="AlphaFoldDB" id="A0A4R6DKD0"/>
<dbReference type="GO" id="GO:0006004">
    <property type="term" value="P:fucose metabolic process"/>
    <property type="evidence" value="ECO:0007669"/>
    <property type="project" value="InterPro"/>
</dbReference>
<reference evidence="8 9" key="1">
    <citation type="submission" date="2019-03" db="EMBL/GenBank/DDBJ databases">
        <title>Genomic analyses of the natural microbiome of Caenorhabditis elegans.</title>
        <authorList>
            <person name="Samuel B."/>
        </authorList>
    </citation>
    <scope>NUCLEOTIDE SEQUENCE [LARGE SCALE GENOMIC DNA]</scope>
    <source>
        <strain evidence="8 9">JUb65</strain>
    </source>
</reference>
<dbReference type="InterPro" id="IPR013780">
    <property type="entry name" value="Glyco_hydro_b"/>
</dbReference>
<dbReference type="GO" id="GO:0016139">
    <property type="term" value="P:glycoside catabolic process"/>
    <property type="evidence" value="ECO:0007669"/>
    <property type="project" value="TreeGrafter"/>
</dbReference>
<evidence type="ECO:0000313" key="8">
    <source>
        <dbReference type="EMBL" id="TDN44618.1"/>
    </source>
</evidence>
<proteinExistence type="inferred from homology"/>
<dbReference type="PANTHER" id="PTHR10030:SF37">
    <property type="entry name" value="ALPHA-L-FUCOSIDASE-RELATED"/>
    <property type="match status" value="1"/>
</dbReference>
<keyword evidence="6" id="KW-0326">Glycosidase</keyword>
<dbReference type="InterPro" id="IPR017853">
    <property type="entry name" value="GH"/>
</dbReference>
<feature type="domain" description="Glycoside hydrolase family 29 N-terminal" evidence="7">
    <location>
        <begin position="35"/>
        <end position="387"/>
    </location>
</feature>
<evidence type="ECO:0000313" key="9">
    <source>
        <dbReference type="Proteomes" id="UP000295764"/>
    </source>
</evidence>
<evidence type="ECO:0000259" key="7">
    <source>
        <dbReference type="Pfam" id="PF01120"/>
    </source>
</evidence>
<evidence type="ECO:0000256" key="1">
    <source>
        <dbReference type="ARBA" id="ARBA00004071"/>
    </source>
</evidence>
<dbReference type="Gene3D" id="2.60.40.1180">
    <property type="entry name" value="Golgi alpha-mannosidase II"/>
    <property type="match status" value="1"/>
</dbReference>
<evidence type="ECO:0000256" key="5">
    <source>
        <dbReference type="ARBA" id="ARBA00022801"/>
    </source>
</evidence>
<evidence type="ECO:0000256" key="3">
    <source>
        <dbReference type="ARBA" id="ARBA00012662"/>
    </source>
</evidence>
<keyword evidence="5" id="KW-0378">Hydrolase</keyword>
<dbReference type="InterPro" id="IPR057739">
    <property type="entry name" value="Glyco_hydro_29_N"/>
</dbReference>
<dbReference type="Proteomes" id="UP000295764">
    <property type="component" value="Unassembled WGS sequence"/>
</dbReference>
<dbReference type="PANTHER" id="PTHR10030">
    <property type="entry name" value="ALPHA-L-FUCOSIDASE"/>
    <property type="match status" value="1"/>
</dbReference>
<evidence type="ECO:0000256" key="2">
    <source>
        <dbReference type="ARBA" id="ARBA00007951"/>
    </source>
</evidence>
<comment type="similarity">
    <text evidence="2">Belongs to the glycosyl hydrolase 29 family.</text>
</comment>
<dbReference type="Pfam" id="PF01120">
    <property type="entry name" value="Alpha_L_fucos"/>
    <property type="match status" value="1"/>
</dbReference>
<gene>
    <name evidence="8" type="ORF">EDF64_10419</name>
</gene>
<dbReference type="Gene3D" id="3.20.20.80">
    <property type="entry name" value="Glycosidases"/>
    <property type="match status" value="1"/>
</dbReference>
<dbReference type="SMART" id="SM00812">
    <property type="entry name" value="Alpha_L_fucos"/>
    <property type="match status" value="1"/>
</dbReference>
<name>A0A4R6DKD0_9MICO</name>
<dbReference type="EC" id="3.2.1.51" evidence="3"/>
<dbReference type="PRINTS" id="PR00741">
    <property type="entry name" value="GLHYDRLASE29"/>
</dbReference>
<sequence>MSPDGRRTVHLEPLDPTTLPAPIDVSDNRAALAMVDAVIAAGPYDATWDSLSGYRAPQWYRDAKFGVFLHWGAFSVPAFGNEWYPRTMYRRGTPTFEHHVATYGPHDRFGYKDFLPHFRMEHFDPEEWVALFKRAGAQFVVPVAEHHDGYAMYDTARSRWNVTQVGPERDVMGDLLAAVDRSWLVTGASTHRAEHWFFMNGGAEFDSDVRDPAYADLYGPALRKEMNPTERFLEDWLLRTVEIIDSYRPQVLYFDTGIEEPSFEPYIRRLAAYYYNRAAEWGREVVINAKWDAFRPGSAVLDIERGTMGGIRSDVWQNDTSVSRTSWSWVDGHDYKGASELIQELVDVVAKNGNLLLNIGPRPDGTIPEEEVALLESVGDWLAVHGEAIYGSSPWVVFGEGPTSPAAGSFTDAAAPAYTAEDVRFTRMTEVGHDYVYGIGLVRPVDGRMRIRSFGSGSPLVDRPIVDVRVLGSGEQPEWTRTEEHLEVVLPDAELTGPGGAVVRLELAPEAAAPRIDFFHGLNI</sequence>
<dbReference type="InterPro" id="IPR016286">
    <property type="entry name" value="FUC_metazoa-typ"/>
</dbReference>
<dbReference type="GO" id="GO:0005764">
    <property type="term" value="C:lysosome"/>
    <property type="evidence" value="ECO:0007669"/>
    <property type="project" value="TreeGrafter"/>
</dbReference>
<dbReference type="EMBL" id="SNVW01000004">
    <property type="protein sequence ID" value="TDN44618.1"/>
    <property type="molecule type" value="Genomic_DNA"/>
</dbReference>
<accession>A0A4R6DKD0</accession>
<dbReference type="GO" id="GO:0004560">
    <property type="term" value="F:alpha-L-fucosidase activity"/>
    <property type="evidence" value="ECO:0007669"/>
    <property type="project" value="InterPro"/>
</dbReference>
<dbReference type="InterPro" id="IPR000933">
    <property type="entry name" value="Glyco_hydro_29"/>
</dbReference>
<keyword evidence="4" id="KW-0732">Signal</keyword>
<dbReference type="SUPFAM" id="SSF51445">
    <property type="entry name" value="(Trans)glycosidases"/>
    <property type="match status" value="1"/>
</dbReference>
<organism evidence="8 9">
    <name type="scientific">Curtobacterium flaccumfaciens</name>
    <dbReference type="NCBI Taxonomy" id="2035"/>
    <lineage>
        <taxon>Bacteria</taxon>
        <taxon>Bacillati</taxon>
        <taxon>Actinomycetota</taxon>
        <taxon>Actinomycetes</taxon>
        <taxon>Micrococcales</taxon>
        <taxon>Microbacteriaceae</taxon>
        <taxon>Curtobacterium</taxon>
    </lineage>
</organism>
<comment type="caution">
    <text evidence="8">The sequence shown here is derived from an EMBL/GenBank/DDBJ whole genome shotgun (WGS) entry which is preliminary data.</text>
</comment>
<evidence type="ECO:0000256" key="6">
    <source>
        <dbReference type="ARBA" id="ARBA00023295"/>
    </source>
</evidence>
<comment type="function">
    <text evidence="1">Alpha-L-fucosidase is responsible for hydrolyzing the alpha-1,6-linked fucose joined to the reducing-end N-acetylglucosamine of the carbohydrate moieties of glycoproteins.</text>
</comment>
<evidence type="ECO:0000256" key="4">
    <source>
        <dbReference type="ARBA" id="ARBA00022729"/>
    </source>
</evidence>
<protein>
    <recommendedName>
        <fullName evidence="3">alpha-L-fucosidase</fullName>
        <ecNumber evidence="3">3.2.1.51</ecNumber>
    </recommendedName>
</protein>